<dbReference type="OrthoDB" id="2450065at2759"/>
<evidence type="ECO:0000313" key="2">
    <source>
        <dbReference type="EMBL" id="GJJ72607.1"/>
    </source>
</evidence>
<accession>A0A9P3LW13</accession>
<proteinExistence type="predicted"/>
<feature type="region of interest" description="Disordered" evidence="1">
    <location>
        <begin position="131"/>
        <end position="154"/>
    </location>
</feature>
<reference evidence="2" key="1">
    <citation type="submission" date="2021-11" db="EMBL/GenBank/DDBJ databases">
        <authorList>
            <person name="Herlambang A."/>
            <person name="Guo Y."/>
            <person name="Takashima Y."/>
            <person name="Nishizawa T."/>
        </authorList>
    </citation>
    <scope>NUCLEOTIDE SEQUENCE</scope>
    <source>
        <strain evidence="2">E1425</strain>
    </source>
</reference>
<organism evidence="2 3">
    <name type="scientific">Entomortierella parvispora</name>
    <dbReference type="NCBI Taxonomy" id="205924"/>
    <lineage>
        <taxon>Eukaryota</taxon>
        <taxon>Fungi</taxon>
        <taxon>Fungi incertae sedis</taxon>
        <taxon>Mucoromycota</taxon>
        <taxon>Mortierellomycotina</taxon>
        <taxon>Mortierellomycetes</taxon>
        <taxon>Mortierellales</taxon>
        <taxon>Mortierellaceae</taxon>
        <taxon>Entomortierella</taxon>
    </lineage>
</organism>
<evidence type="ECO:0000313" key="3">
    <source>
        <dbReference type="Proteomes" id="UP000827284"/>
    </source>
</evidence>
<protein>
    <submittedName>
        <fullName evidence="2">Uncharacterized protein</fullName>
    </submittedName>
</protein>
<reference evidence="2" key="2">
    <citation type="journal article" date="2022" name="Microbiol. Resour. Announc.">
        <title>Whole-Genome Sequence of Entomortierella parvispora E1425, a Mucoromycotan Fungus Associated with Burkholderiaceae-Related Endosymbiotic Bacteria.</title>
        <authorList>
            <person name="Herlambang A."/>
            <person name="Guo Y."/>
            <person name="Takashima Y."/>
            <person name="Narisawa K."/>
            <person name="Ohta H."/>
            <person name="Nishizawa T."/>
        </authorList>
    </citation>
    <scope>NUCLEOTIDE SEQUENCE</scope>
    <source>
        <strain evidence="2">E1425</strain>
    </source>
</reference>
<comment type="caution">
    <text evidence="2">The sequence shown here is derived from an EMBL/GenBank/DDBJ whole genome shotgun (WGS) entry which is preliminary data.</text>
</comment>
<name>A0A9P3LW13_9FUNG</name>
<feature type="region of interest" description="Disordered" evidence="1">
    <location>
        <begin position="28"/>
        <end position="81"/>
    </location>
</feature>
<dbReference type="EMBL" id="BQFW01000007">
    <property type="protein sequence ID" value="GJJ72607.1"/>
    <property type="molecule type" value="Genomic_DNA"/>
</dbReference>
<feature type="compositionally biased region" description="Low complexity" evidence="1">
    <location>
        <begin position="66"/>
        <end position="77"/>
    </location>
</feature>
<keyword evidence="3" id="KW-1185">Reference proteome</keyword>
<sequence length="236" mass="25759">MTSAGPPKATPTSINYASLSSYLCMPSTASDVNHPPTCTADHIRSPLSAPPKTNSKQASKPISIQPAITPSAPSTTPEVGDPERQRLLRQNQEIIRLCSLKSIQIRQSETRLSQLESENIGLRATVNKMQRRLEDRTSHKRHQSPVSPSLRKRAQSPVITNSGALHKEKTARAVGKNPLPADDTFIGAVASDNETVLHTQLSMDRMNSGSSTVSRDALLLQLDHIQVIYEVSHDMS</sequence>
<gene>
    <name evidence="2" type="ORF">EMPS_04965</name>
</gene>
<feature type="compositionally biased region" description="Polar residues" evidence="1">
    <location>
        <begin position="51"/>
        <end position="62"/>
    </location>
</feature>
<dbReference type="Proteomes" id="UP000827284">
    <property type="component" value="Unassembled WGS sequence"/>
</dbReference>
<dbReference type="AlphaFoldDB" id="A0A9P3LW13"/>
<evidence type="ECO:0000256" key="1">
    <source>
        <dbReference type="SAM" id="MobiDB-lite"/>
    </source>
</evidence>